<evidence type="ECO:0008006" key="4">
    <source>
        <dbReference type="Google" id="ProtNLM"/>
    </source>
</evidence>
<comment type="caution">
    <text evidence="2">The sequence shown here is derived from an EMBL/GenBank/DDBJ whole genome shotgun (WGS) entry which is preliminary data.</text>
</comment>
<gene>
    <name evidence="2" type="ORF">FCL42_07750</name>
</gene>
<feature type="signal peptide" evidence="1">
    <location>
        <begin position="1"/>
        <end position="23"/>
    </location>
</feature>
<protein>
    <recommendedName>
        <fullName evidence="4">DUF3718 domain-containing protein</fullName>
    </recommendedName>
</protein>
<dbReference type="RefSeq" id="WP_136862830.1">
    <property type="nucleotide sequence ID" value="NZ_SWCJ01000004.1"/>
</dbReference>
<evidence type="ECO:0000256" key="1">
    <source>
        <dbReference type="SAM" id="SignalP"/>
    </source>
</evidence>
<evidence type="ECO:0000313" key="3">
    <source>
        <dbReference type="Proteomes" id="UP000305675"/>
    </source>
</evidence>
<dbReference type="Proteomes" id="UP000305675">
    <property type="component" value="Unassembled WGS sequence"/>
</dbReference>
<keyword evidence="3" id="KW-1185">Reference proteome</keyword>
<accession>A0A4U1BP24</accession>
<name>A0A4U1BP24_9GAMM</name>
<keyword evidence="1" id="KW-0732">Signal</keyword>
<organism evidence="2 3">
    <name type="scientific">Ferrimonas aestuarii</name>
    <dbReference type="NCBI Taxonomy" id="2569539"/>
    <lineage>
        <taxon>Bacteria</taxon>
        <taxon>Pseudomonadati</taxon>
        <taxon>Pseudomonadota</taxon>
        <taxon>Gammaproteobacteria</taxon>
        <taxon>Alteromonadales</taxon>
        <taxon>Ferrimonadaceae</taxon>
        <taxon>Ferrimonas</taxon>
    </lineage>
</organism>
<dbReference type="OrthoDB" id="6402293at2"/>
<feature type="chain" id="PRO_5020203160" description="DUF3718 domain-containing protein" evidence="1">
    <location>
        <begin position="24"/>
        <end position="121"/>
    </location>
</feature>
<sequence length="121" mass="13092">MNKFSTLTAAATLALASMPMAHAAPQVIAADQRTESQLCAASANLSLFQFSQYAKQKGYNLKSLARQLSCNQLPLAVFAKRYNAHESLSGKIAKLSREEVQTQVASQQLLVLNQSLTVYGS</sequence>
<reference evidence="2 3" key="1">
    <citation type="submission" date="2019-04" db="EMBL/GenBank/DDBJ databases">
        <authorList>
            <person name="Hwang J.C."/>
        </authorList>
    </citation>
    <scope>NUCLEOTIDE SEQUENCE [LARGE SCALE GENOMIC DNA]</scope>
    <source>
        <strain evidence="2 3">IMCC35002</strain>
    </source>
</reference>
<dbReference type="AlphaFoldDB" id="A0A4U1BP24"/>
<proteinExistence type="predicted"/>
<evidence type="ECO:0000313" key="2">
    <source>
        <dbReference type="EMBL" id="TKB56101.1"/>
    </source>
</evidence>
<dbReference type="EMBL" id="SWCJ01000004">
    <property type="protein sequence ID" value="TKB56101.1"/>
    <property type="molecule type" value="Genomic_DNA"/>
</dbReference>